<dbReference type="InterPro" id="IPR005807">
    <property type="entry name" value="SecE_bac"/>
</dbReference>
<dbReference type="GO" id="GO:0008320">
    <property type="term" value="F:protein transmembrane transporter activity"/>
    <property type="evidence" value="ECO:0007669"/>
    <property type="project" value="UniProtKB-UniRule"/>
</dbReference>
<keyword evidence="2 9" id="KW-0813">Transport</keyword>
<dbReference type="HAMAP" id="MF_00422">
    <property type="entry name" value="SecE"/>
    <property type="match status" value="1"/>
</dbReference>
<dbReference type="PANTHER" id="PTHR33910">
    <property type="entry name" value="PROTEIN TRANSLOCASE SUBUNIT SECE"/>
    <property type="match status" value="1"/>
</dbReference>
<evidence type="ECO:0000313" key="10">
    <source>
        <dbReference type="EMBL" id="PPK97524.1"/>
    </source>
</evidence>
<keyword evidence="3 9" id="KW-1003">Cell membrane</keyword>
<dbReference type="GO" id="GO:0006605">
    <property type="term" value="P:protein targeting"/>
    <property type="evidence" value="ECO:0007669"/>
    <property type="project" value="UniProtKB-UniRule"/>
</dbReference>
<accession>A0A2S6ITD7</accession>
<dbReference type="InterPro" id="IPR001901">
    <property type="entry name" value="Translocase_SecE/Sec61-g"/>
</dbReference>
<comment type="subcellular location">
    <subcellularLocation>
        <location evidence="9">Cell membrane</location>
        <topology evidence="9">Single-pass membrane protein</topology>
    </subcellularLocation>
    <subcellularLocation>
        <location evidence="1">Membrane</location>
    </subcellularLocation>
</comment>
<dbReference type="InterPro" id="IPR038379">
    <property type="entry name" value="SecE_sf"/>
</dbReference>
<feature type="transmembrane region" description="Helical" evidence="9">
    <location>
        <begin position="41"/>
        <end position="62"/>
    </location>
</feature>
<organism evidence="10 11">
    <name type="scientific">Kineococcus xinjiangensis</name>
    <dbReference type="NCBI Taxonomy" id="512762"/>
    <lineage>
        <taxon>Bacteria</taxon>
        <taxon>Bacillati</taxon>
        <taxon>Actinomycetota</taxon>
        <taxon>Actinomycetes</taxon>
        <taxon>Kineosporiales</taxon>
        <taxon>Kineosporiaceae</taxon>
        <taxon>Kineococcus</taxon>
    </lineage>
</organism>
<protein>
    <recommendedName>
        <fullName evidence="9">Protein translocase subunit SecE</fullName>
    </recommendedName>
</protein>
<comment type="similarity">
    <text evidence="9">Belongs to the SecE/SEC61-gamma family.</text>
</comment>
<dbReference type="RefSeq" id="WP_211290883.1">
    <property type="nucleotide sequence ID" value="NZ_PTJD01000003.1"/>
</dbReference>
<proteinExistence type="inferred from homology"/>
<dbReference type="GO" id="GO:0065002">
    <property type="term" value="P:intracellular protein transmembrane transport"/>
    <property type="evidence" value="ECO:0007669"/>
    <property type="project" value="UniProtKB-UniRule"/>
</dbReference>
<dbReference type="EMBL" id="PTJD01000003">
    <property type="protein sequence ID" value="PPK97524.1"/>
    <property type="molecule type" value="Genomic_DNA"/>
</dbReference>
<evidence type="ECO:0000256" key="2">
    <source>
        <dbReference type="ARBA" id="ARBA00022448"/>
    </source>
</evidence>
<comment type="caution">
    <text evidence="10">The sequence shown here is derived from an EMBL/GenBank/DDBJ whole genome shotgun (WGS) entry which is preliminary data.</text>
</comment>
<keyword evidence="6 9" id="KW-1133">Transmembrane helix</keyword>
<reference evidence="10 11" key="1">
    <citation type="submission" date="2018-02" db="EMBL/GenBank/DDBJ databases">
        <title>Genomic Encyclopedia of Archaeal and Bacterial Type Strains, Phase II (KMG-II): from individual species to whole genera.</title>
        <authorList>
            <person name="Goeker M."/>
        </authorList>
    </citation>
    <scope>NUCLEOTIDE SEQUENCE [LARGE SCALE GENOMIC DNA]</scope>
    <source>
        <strain evidence="10 11">DSM 22857</strain>
    </source>
</reference>
<sequence>MSETSTTAEPDTPARRPGLGLFLRQVIAELRKVVWPTRSELLSYTGVVLVFVLVMMLLVAGLDYGLGKLVLLVFGSGS</sequence>
<evidence type="ECO:0000256" key="7">
    <source>
        <dbReference type="ARBA" id="ARBA00023010"/>
    </source>
</evidence>
<evidence type="ECO:0000256" key="6">
    <source>
        <dbReference type="ARBA" id="ARBA00022989"/>
    </source>
</evidence>
<dbReference type="PANTHER" id="PTHR33910:SF1">
    <property type="entry name" value="PROTEIN TRANSLOCASE SUBUNIT SECE"/>
    <property type="match status" value="1"/>
</dbReference>
<keyword evidence="8 9" id="KW-0472">Membrane</keyword>
<dbReference type="Gene3D" id="1.20.5.1030">
    <property type="entry name" value="Preprotein translocase secy subunit"/>
    <property type="match status" value="1"/>
</dbReference>
<keyword evidence="7 9" id="KW-0811">Translocation</keyword>
<dbReference type="Proteomes" id="UP000239485">
    <property type="component" value="Unassembled WGS sequence"/>
</dbReference>
<evidence type="ECO:0000256" key="5">
    <source>
        <dbReference type="ARBA" id="ARBA00022927"/>
    </source>
</evidence>
<evidence type="ECO:0000256" key="3">
    <source>
        <dbReference type="ARBA" id="ARBA00022475"/>
    </source>
</evidence>
<dbReference type="GO" id="GO:0043952">
    <property type="term" value="P:protein transport by the Sec complex"/>
    <property type="evidence" value="ECO:0007669"/>
    <property type="project" value="UniProtKB-UniRule"/>
</dbReference>
<keyword evidence="11" id="KW-1185">Reference proteome</keyword>
<evidence type="ECO:0000256" key="1">
    <source>
        <dbReference type="ARBA" id="ARBA00004370"/>
    </source>
</evidence>
<name>A0A2S6ITD7_9ACTN</name>
<evidence type="ECO:0000256" key="8">
    <source>
        <dbReference type="ARBA" id="ARBA00023136"/>
    </source>
</evidence>
<dbReference type="GO" id="GO:0005886">
    <property type="term" value="C:plasma membrane"/>
    <property type="evidence" value="ECO:0007669"/>
    <property type="project" value="UniProtKB-SubCell"/>
</dbReference>
<dbReference type="NCBIfam" id="TIGR00964">
    <property type="entry name" value="secE_bact"/>
    <property type="match status" value="1"/>
</dbReference>
<comment type="subunit">
    <text evidence="9">Component of the Sec protein translocase complex. Heterotrimer consisting of SecY, SecE and SecG subunits. The heterotrimers can form oligomers, although 1 heterotrimer is thought to be able to translocate proteins. Interacts with the ribosome. Interacts with SecDF, and other proteins may be involved. Interacts with SecA.</text>
</comment>
<gene>
    <name evidence="9" type="primary">secE</name>
    <name evidence="10" type="ORF">CLV92_10358</name>
</gene>
<evidence type="ECO:0000256" key="4">
    <source>
        <dbReference type="ARBA" id="ARBA00022692"/>
    </source>
</evidence>
<keyword evidence="5 9" id="KW-0653">Protein transport</keyword>
<comment type="function">
    <text evidence="9">Essential subunit of the Sec protein translocation channel SecYEG. Clamps together the 2 halves of SecY. May contact the channel plug during translocation.</text>
</comment>
<evidence type="ECO:0000256" key="9">
    <source>
        <dbReference type="HAMAP-Rule" id="MF_00422"/>
    </source>
</evidence>
<dbReference type="GO" id="GO:0009306">
    <property type="term" value="P:protein secretion"/>
    <property type="evidence" value="ECO:0007669"/>
    <property type="project" value="UniProtKB-UniRule"/>
</dbReference>
<keyword evidence="4 9" id="KW-0812">Transmembrane</keyword>
<dbReference type="PROSITE" id="PS01067">
    <property type="entry name" value="SECE_SEC61G"/>
    <property type="match status" value="1"/>
</dbReference>
<dbReference type="Pfam" id="PF00584">
    <property type="entry name" value="SecE"/>
    <property type="match status" value="1"/>
</dbReference>
<evidence type="ECO:0000313" key="11">
    <source>
        <dbReference type="Proteomes" id="UP000239485"/>
    </source>
</evidence>
<dbReference type="AlphaFoldDB" id="A0A2S6ITD7"/>